<feature type="region of interest" description="Disordered" evidence="1">
    <location>
        <begin position="1"/>
        <end position="32"/>
    </location>
</feature>
<evidence type="ECO:0008006" key="4">
    <source>
        <dbReference type="Google" id="ProtNLM"/>
    </source>
</evidence>
<feature type="region of interest" description="Disordered" evidence="1">
    <location>
        <begin position="63"/>
        <end position="92"/>
    </location>
</feature>
<protein>
    <recommendedName>
        <fullName evidence="4">Transglycosylase</fullName>
    </recommendedName>
</protein>
<evidence type="ECO:0000313" key="2">
    <source>
        <dbReference type="EMBL" id="BBX82785.1"/>
    </source>
</evidence>
<dbReference type="Proteomes" id="UP000465609">
    <property type="component" value="Chromosome"/>
</dbReference>
<dbReference type="EMBL" id="AP022577">
    <property type="protein sequence ID" value="BBX82785.1"/>
    <property type="molecule type" value="Genomic_DNA"/>
</dbReference>
<evidence type="ECO:0000256" key="1">
    <source>
        <dbReference type="SAM" id="MobiDB-lite"/>
    </source>
</evidence>
<sequence length="92" mass="9576">MPEAAPVPHLSSPENLPPYTTSTPDGSQDPDQLSYLKDVWHAVQNREISPKEALVLLAQRPMDANATPPAGMPAGPQAPVPVPPPAPDAPAG</sequence>
<reference evidence="2 3" key="1">
    <citation type="journal article" date="2019" name="Emerg. Microbes Infect.">
        <title>Comprehensive subspecies identification of 175 nontuberculous mycobacteria species based on 7547 genomic profiles.</title>
        <authorList>
            <person name="Matsumoto Y."/>
            <person name="Kinjo T."/>
            <person name="Motooka D."/>
            <person name="Nabeya D."/>
            <person name="Jung N."/>
            <person name="Uechi K."/>
            <person name="Horii T."/>
            <person name="Iida T."/>
            <person name="Fujita J."/>
            <person name="Nakamura S."/>
        </authorList>
    </citation>
    <scope>NUCLEOTIDE SEQUENCE [LARGE SCALE GENOMIC DNA]</scope>
    <source>
        <strain evidence="2 3">JCM 15296</strain>
    </source>
</reference>
<name>A0ABM7I865_9MYCO</name>
<proteinExistence type="predicted"/>
<feature type="compositionally biased region" description="Polar residues" evidence="1">
    <location>
        <begin position="12"/>
        <end position="31"/>
    </location>
</feature>
<feature type="compositionally biased region" description="Low complexity" evidence="1">
    <location>
        <begin position="64"/>
        <end position="75"/>
    </location>
</feature>
<feature type="compositionally biased region" description="Pro residues" evidence="1">
    <location>
        <begin position="76"/>
        <end position="92"/>
    </location>
</feature>
<gene>
    <name evidence="2" type="ORF">MAUB_06580</name>
</gene>
<evidence type="ECO:0000313" key="3">
    <source>
        <dbReference type="Proteomes" id="UP000465609"/>
    </source>
</evidence>
<accession>A0ABM7I865</accession>
<keyword evidence="3" id="KW-1185">Reference proteome</keyword>
<organism evidence="2 3">
    <name type="scientific">Mycolicibacterium aubagnense</name>
    <dbReference type="NCBI Taxonomy" id="319707"/>
    <lineage>
        <taxon>Bacteria</taxon>
        <taxon>Bacillati</taxon>
        <taxon>Actinomycetota</taxon>
        <taxon>Actinomycetes</taxon>
        <taxon>Mycobacteriales</taxon>
        <taxon>Mycobacteriaceae</taxon>
        <taxon>Mycolicibacterium</taxon>
    </lineage>
</organism>